<dbReference type="NCBIfam" id="NF002060">
    <property type="entry name" value="PRK00892.1"/>
    <property type="match status" value="1"/>
</dbReference>
<dbReference type="PANTHER" id="PTHR43378">
    <property type="entry name" value="UDP-3-O-ACYLGLUCOSAMINE N-ACYLTRANSFERASE"/>
    <property type="match status" value="1"/>
</dbReference>
<dbReference type="CDD" id="cd03352">
    <property type="entry name" value="LbH_LpxD"/>
    <property type="match status" value="1"/>
</dbReference>
<gene>
    <name evidence="7 9" type="primary">lpxD</name>
    <name evidence="9" type="ORF">GCM10007047_27000</name>
</gene>
<name>A0A8J3DD60_9BACT</name>
<dbReference type="InterPro" id="IPR001451">
    <property type="entry name" value="Hexapep"/>
</dbReference>
<keyword evidence="2 7" id="KW-0441">Lipid A biosynthesis</keyword>
<comment type="subunit">
    <text evidence="7">Homotrimer.</text>
</comment>
<comment type="caution">
    <text evidence="9">The sequence shown here is derived from an EMBL/GenBank/DDBJ whole genome shotgun (WGS) entry which is preliminary data.</text>
</comment>
<accession>A0A8J3DD60</accession>
<dbReference type="InterPro" id="IPR007691">
    <property type="entry name" value="LpxD"/>
</dbReference>
<reference evidence="9" key="1">
    <citation type="journal article" date="2014" name="Int. J. Syst. Evol. Microbiol.">
        <title>Complete genome sequence of Corynebacterium casei LMG S-19264T (=DSM 44701T), isolated from a smear-ripened cheese.</title>
        <authorList>
            <consortium name="US DOE Joint Genome Institute (JGI-PGF)"/>
            <person name="Walter F."/>
            <person name="Albersmeier A."/>
            <person name="Kalinowski J."/>
            <person name="Ruckert C."/>
        </authorList>
    </citation>
    <scope>NUCLEOTIDE SEQUENCE</scope>
    <source>
        <strain evidence="9">KCTC 12870</strain>
    </source>
</reference>
<comment type="similarity">
    <text evidence="7">Belongs to the transferase hexapeptide repeat family. LpxD subfamily.</text>
</comment>
<dbReference type="RefSeq" id="WP_189516116.1">
    <property type="nucleotide sequence ID" value="NZ_BMXG01000019.1"/>
</dbReference>
<evidence type="ECO:0000313" key="9">
    <source>
        <dbReference type="EMBL" id="GHC08341.1"/>
    </source>
</evidence>
<keyword evidence="10" id="KW-1185">Reference proteome</keyword>
<evidence type="ECO:0000259" key="8">
    <source>
        <dbReference type="Pfam" id="PF04613"/>
    </source>
</evidence>
<evidence type="ECO:0000313" key="10">
    <source>
        <dbReference type="Proteomes" id="UP000642829"/>
    </source>
</evidence>
<feature type="domain" description="UDP-3-O-[3-hydroxymyristoyl] glucosamine N-acyltransferase non-repeat region" evidence="8">
    <location>
        <begin position="27"/>
        <end position="90"/>
    </location>
</feature>
<dbReference type="Proteomes" id="UP000642829">
    <property type="component" value="Unassembled WGS sequence"/>
</dbReference>
<comment type="catalytic activity">
    <reaction evidence="7">
        <text>a UDP-3-O-[(3R)-3-hydroxyacyl]-alpha-D-glucosamine + a (3R)-hydroxyacyl-[ACP] = a UDP-2-N,3-O-bis[(3R)-3-hydroxyacyl]-alpha-D-glucosamine + holo-[ACP] + H(+)</text>
        <dbReference type="Rhea" id="RHEA:53836"/>
        <dbReference type="Rhea" id="RHEA-COMP:9685"/>
        <dbReference type="Rhea" id="RHEA-COMP:9945"/>
        <dbReference type="ChEBI" id="CHEBI:15378"/>
        <dbReference type="ChEBI" id="CHEBI:64479"/>
        <dbReference type="ChEBI" id="CHEBI:78827"/>
        <dbReference type="ChEBI" id="CHEBI:137740"/>
        <dbReference type="ChEBI" id="CHEBI:137748"/>
        <dbReference type="EC" id="2.3.1.191"/>
    </reaction>
</comment>
<evidence type="ECO:0000256" key="4">
    <source>
        <dbReference type="ARBA" id="ARBA00022737"/>
    </source>
</evidence>
<dbReference type="PANTHER" id="PTHR43378:SF2">
    <property type="entry name" value="UDP-3-O-ACYLGLUCOSAMINE N-ACYLTRANSFERASE 1, MITOCHONDRIAL-RELATED"/>
    <property type="match status" value="1"/>
</dbReference>
<evidence type="ECO:0000256" key="7">
    <source>
        <dbReference type="HAMAP-Rule" id="MF_00523"/>
    </source>
</evidence>
<dbReference type="Pfam" id="PF00132">
    <property type="entry name" value="Hexapep"/>
    <property type="match status" value="2"/>
</dbReference>
<dbReference type="InterPro" id="IPR018357">
    <property type="entry name" value="Hexapep_transf_CS"/>
</dbReference>
<comment type="function">
    <text evidence="7">Catalyzes the N-acylation of UDP-3-O-acylglucosamine using 3-hydroxyacyl-ACP as the acyl donor. Is involved in the biosynthesis of lipid A, a phosphorylated glycolipid that anchors the lipopolysaccharide to the outer membrane of the cell.</text>
</comment>
<dbReference type="GO" id="GO:0103118">
    <property type="term" value="F:UDP-3-O-[(3R)-3-hydroxyacyl]-glucosamine N-acyltransferase activity"/>
    <property type="evidence" value="ECO:0007669"/>
    <property type="project" value="UniProtKB-EC"/>
</dbReference>
<dbReference type="GO" id="GO:0016410">
    <property type="term" value="F:N-acyltransferase activity"/>
    <property type="evidence" value="ECO:0007669"/>
    <property type="project" value="InterPro"/>
</dbReference>
<dbReference type="AlphaFoldDB" id="A0A8J3DD60"/>
<dbReference type="Gene3D" id="2.160.10.10">
    <property type="entry name" value="Hexapeptide repeat proteins"/>
    <property type="match status" value="1"/>
</dbReference>
<reference evidence="9" key="2">
    <citation type="submission" date="2020-09" db="EMBL/GenBank/DDBJ databases">
        <authorList>
            <person name="Sun Q."/>
            <person name="Kim S."/>
        </authorList>
    </citation>
    <scope>NUCLEOTIDE SEQUENCE</scope>
    <source>
        <strain evidence="9">KCTC 12870</strain>
    </source>
</reference>
<organism evidence="9 10">
    <name type="scientific">Cerasicoccus arenae</name>
    <dbReference type="NCBI Taxonomy" id="424488"/>
    <lineage>
        <taxon>Bacteria</taxon>
        <taxon>Pseudomonadati</taxon>
        <taxon>Verrucomicrobiota</taxon>
        <taxon>Opitutia</taxon>
        <taxon>Puniceicoccales</taxon>
        <taxon>Cerasicoccaceae</taxon>
        <taxon>Cerasicoccus</taxon>
    </lineage>
</organism>
<evidence type="ECO:0000256" key="5">
    <source>
        <dbReference type="ARBA" id="ARBA00023098"/>
    </source>
</evidence>
<proteinExistence type="inferred from homology"/>
<keyword evidence="1 7" id="KW-0444">Lipid biosynthesis</keyword>
<feature type="active site" description="Proton acceptor" evidence="7">
    <location>
        <position position="245"/>
    </location>
</feature>
<dbReference type="Gene3D" id="3.40.1390.10">
    <property type="entry name" value="MurE/MurF, N-terminal domain"/>
    <property type="match status" value="1"/>
</dbReference>
<sequence>MQIAYRLSQIQSLSGADQLDGAFEGMITGIAALRDAEPGDLSFLGNKKYTPEVKESRASVILVPIEYQGTPKAGQCFVRVGNPSLALARICGELESQLWPWPEANIHPSAVIHETAEIGLGAHIGPGCVIEADAKIGDRSWLQAQVFVGRGVLMGERCWLRPNVTIYADCILGDRVRIHAGTVIGSDGFGYESPSGVHEKVPQIGNVVIENDVEIGANTAIDRARFSSTRIGEGAKIDNLVQIAHNVHIGPHCLIVAQAGVSGSTVLENHVVVAGQAGITGHLRLAAGTIVGAQGGIHFDTEPGKYYRGSPALEASLANRIHILSKRLPELFKRLEKIEESLLPSAH</sequence>
<keyword evidence="3 7" id="KW-0808">Transferase</keyword>
<keyword evidence="6 7" id="KW-0012">Acyltransferase</keyword>
<evidence type="ECO:0000256" key="1">
    <source>
        <dbReference type="ARBA" id="ARBA00022516"/>
    </source>
</evidence>
<dbReference type="PROSITE" id="PS00101">
    <property type="entry name" value="HEXAPEP_TRANSFERASES"/>
    <property type="match status" value="1"/>
</dbReference>
<keyword evidence="5 7" id="KW-0443">Lipid metabolism</keyword>
<dbReference type="Pfam" id="PF04613">
    <property type="entry name" value="LpxD"/>
    <property type="match status" value="1"/>
</dbReference>
<comment type="pathway">
    <text evidence="7">Bacterial outer membrane biogenesis; LPS lipid A biosynthesis.</text>
</comment>
<evidence type="ECO:0000256" key="2">
    <source>
        <dbReference type="ARBA" id="ARBA00022556"/>
    </source>
</evidence>
<keyword evidence="4 7" id="KW-0677">Repeat</keyword>
<dbReference type="InterPro" id="IPR020573">
    <property type="entry name" value="UDP_GlcNAc_AcTrfase_non-rep"/>
</dbReference>
<dbReference type="GO" id="GO:0016020">
    <property type="term" value="C:membrane"/>
    <property type="evidence" value="ECO:0007669"/>
    <property type="project" value="GOC"/>
</dbReference>
<dbReference type="NCBIfam" id="TIGR01853">
    <property type="entry name" value="lipid_A_lpxD"/>
    <property type="match status" value="1"/>
</dbReference>
<dbReference type="EMBL" id="BMXG01000019">
    <property type="protein sequence ID" value="GHC08341.1"/>
    <property type="molecule type" value="Genomic_DNA"/>
</dbReference>
<evidence type="ECO:0000256" key="3">
    <source>
        <dbReference type="ARBA" id="ARBA00022679"/>
    </source>
</evidence>
<dbReference type="SUPFAM" id="SSF51161">
    <property type="entry name" value="Trimeric LpxA-like enzymes"/>
    <property type="match status" value="1"/>
</dbReference>
<dbReference type="HAMAP" id="MF_00523">
    <property type="entry name" value="LpxD"/>
    <property type="match status" value="1"/>
</dbReference>
<dbReference type="EC" id="2.3.1.191" evidence="7"/>
<dbReference type="UniPathway" id="UPA00973"/>
<protein>
    <recommendedName>
        <fullName evidence="7">UDP-3-O-acylglucosamine N-acyltransferase</fullName>
        <ecNumber evidence="7">2.3.1.191</ecNumber>
    </recommendedName>
</protein>
<dbReference type="GO" id="GO:0009245">
    <property type="term" value="P:lipid A biosynthetic process"/>
    <property type="evidence" value="ECO:0007669"/>
    <property type="project" value="UniProtKB-UniRule"/>
</dbReference>
<evidence type="ECO:0000256" key="6">
    <source>
        <dbReference type="ARBA" id="ARBA00023315"/>
    </source>
</evidence>
<dbReference type="InterPro" id="IPR011004">
    <property type="entry name" value="Trimer_LpxA-like_sf"/>
</dbReference>